<comment type="caution">
    <text evidence="3">The sequence shown here is derived from an EMBL/GenBank/DDBJ whole genome shotgun (WGS) entry which is preliminary data.</text>
</comment>
<feature type="compositionally biased region" description="Basic and acidic residues" evidence="1">
    <location>
        <begin position="267"/>
        <end position="291"/>
    </location>
</feature>
<name>A0A7J6Y197_TRYCR</name>
<feature type="compositionally biased region" description="Basic and acidic residues" evidence="1">
    <location>
        <begin position="376"/>
        <end position="392"/>
    </location>
</feature>
<proteinExistence type="predicted"/>
<keyword evidence="2" id="KW-0812">Transmembrane</keyword>
<feature type="transmembrane region" description="Helical" evidence="2">
    <location>
        <begin position="104"/>
        <end position="126"/>
    </location>
</feature>
<dbReference type="VEuPathDB" id="TriTrypDB:BCY84_03020"/>
<keyword evidence="2" id="KW-1133">Transmembrane helix</keyword>
<evidence type="ECO:0000313" key="4">
    <source>
        <dbReference type="Proteomes" id="UP000583944"/>
    </source>
</evidence>
<feature type="compositionally biased region" description="Basic and acidic residues" evidence="1">
    <location>
        <begin position="424"/>
        <end position="440"/>
    </location>
</feature>
<evidence type="ECO:0000256" key="1">
    <source>
        <dbReference type="SAM" id="MobiDB-lite"/>
    </source>
</evidence>
<feature type="compositionally biased region" description="Basic and acidic residues" evidence="1">
    <location>
        <begin position="526"/>
        <end position="542"/>
    </location>
</feature>
<dbReference type="AlphaFoldDB" id="A0A7J6Y197"/>
<dbReference type="Proteomes" id="UP000583944">
    <property type="component" value="Unassembled WGS sequence"/>
</dbReference>
<gene>
    <name evidence="3" type="ORF">ECC02_006937</name>
</gene>
<accession>A0A7J6Y197</accession>
<keyword evidence="2" id="KW-0472">Membrane</keyword>
<protein>
    <submittedName>
        <fullName evidence="3">Mucin-associated surface protein (MASP) subgroup S123</fullName>
    </submittedName>
</protein>
<feature type="region of interest" description="Disordered" evidence="1">
    <location>
        <begin position="205"/>
        <end position="577"/>
    </location>
</feature>
<reference evidence="3 4" key="1">
    <citation type="journal article" date="2019" name="Genome Biol. Evol.">
        <title>Nanopore Sequencing Significantly Improves Genome Assembly of the Protozoan Parasite Trypanosoma cruzi.</title>
        <authorList>
            <person name="Diaz-Viraque F."/>
            <person name="Pita S."/>
            <person name="Greif G."/>
            <person name="de Souza R.C.M."/>
            <person name="Iraola G."/>
            <person name="Robello C."/>
        </authorList>
    </citation>
    <scope>NUCLEOTIDE SEQUENCE [LARGE SCALE GENOMIC DNA]</scope>
    <source>
        <strain evidence="3 4">Berenice</strain>
    </source>
</reference>
<organism evidence="3 4">
    <name type="scientific">Trypanosoma cruzi</name>
    <dbReference type="NCBI Taxonomy" id="5693"/>
    <lineage>
        <taxon>Eukaryota</taxon>
        <taxon>Discoba</taxon>
        <taxon>Euglenozoa</taxon>
        <taxon>Kinetoplastea</taxon>
        <taxon>Metakinetoplastina</taxon>
        <taxon>Trypanosomatida</taxon>
        <taxon>Trypanosomatidae</taxon>
        <taxon>Trypanosoma</taxon>
        <taxon>Schizotrypanum</taxon>
    </lineage>
</organism>
<dbReference type="VEuPathDB" id="TriTrypDB:ECC02_006937"/>
<feature type="compositionally biased region" description="Basic and acidic residues" evidence="1">
    <location>
        <begin position="326"/>
        <end position="339"/>
    </location>
</feature>
<feature type="transmembrane region" description="Helical" evidence="2">
    <location>
        <begin position="34"/>
        <end position="54"/>
    </location>
</feature>
<feature type="compositionally biased region" description="Polar residues" evidence="1">
    <location>
        <begin position="486"/>
        <end position="498"/>
    </location>
</feature>
<evidence type="ECO:0000313" key="3">
    <source>
        <dbReference type="EMBL" id="KAF5220030.1"/>
    </source>
</evidence>
<sequence length="619" mass="65995">MHAHWSHTVQLFVFCVFTFFTVLLFVYLCFVFNFFLLIINYCGAFCVFLPFHWFQLPHGMCAAAAGVLTFVAVAWLCDLSLFLLSRCVGGELVCAEGYTQVTGVMAMMMTGRVLLVCALCVLWCGIDGVAETEEPVIGVVPGVDEYLVVEWRSQLRSECAEKAGRRTGGRANPSAVEECVRQGMEGLRTFVDGRRRWRRQQFAVAADDDGSGNDGRNSVSSQKAVSVTGTVLPDDPKLKSPIAPGPVLADTTTGGGNLLIPAGSLETAKDKNGEPSKETDKGEKPTVENRSNEGTNGDEQVDNAAIGNPNEDPENKKGETLQFGEEIVKNEENEVKNGLEEINTETDEENRNKAAEDPEGDDEVTVLSSGGQYNEEGEKQTEKDSGSNKKGNEVNGGGATDGISAVAPLVLQPASPVDVTDLQSIEKKNDGDTGGKRDAGRTQTQEAAVPSQAEKLAAELITEEEAAETETGTPGKKTQPADAGKEQTTVGAKSNQETPAAAKEANNKKEVSKEEEDAGKATTNENFDKKRTAGKDNAHNEAETTMQENENEVEKAEGTQAEAEGNEEQTGKKDFADKDLKLNGTAINADSDGGTAVSHTTSPLLLLLVCAAAAAVVAA</sequence>
<feature type="transmembrane region" description="Helical" evidence="2">
    <location>
        <begin position="61"/>
        <end position="84"/>
    </location>
</feature>
<dbReference type="EMBL" id="JABDHM010000058">
    <property type="protein sequence ID" value="KAF5220030.1"/>
    <property type="molecule type" value="Genomic_DNA"/>
</dbReference>
<evidence type="ECO:0000256" key="2">
    <source>
        <dbReference type="SAM" id="Phobius"/>
    </source>
</evidence>
<feature type="transmembrane region" description="Helical" evidence="2">
    <location>
        <begin position="9"/>
        <end position="28"/>
    </location>
</feature>